<keyword evidence="2" id="KW-1185">Reference proteome</keyword>
<sequence length="115" mass="12534">MLQKIKARRSTTQNELLELCERELSCPRCTIVPGPTTEVVYKTLPPTNTIAIVVDISSSGGAIKIGESANNNLGVAAVGRVGTEDATDLVIVPWNVDWWFYSIGSVSIQYIVKVR</sequence>
<dbReference type="AlphaFoldDB" id="A0A319BS60"/>
<dbReference type="Proteomes" id="UP000248340">
    <property type="component" value="Unassembled WGS sequence"/>
</dbReference>
<name>A0A319BS60_9EURO</name>
<reference evidence="1 2" key="1">
    <citation type="submission" date="2016-12" db="EMBL/GenBank/DDBJ databases">
        <title>The genomes of Aspergillus section Nigri reveals drivers in fungal speciation.</title>
        <authorList>
            <consortium name="DOE Joint Genome Institute"/>
            <person name="Vesth T.C."/>
            <person name="Nybo J."/>
            <person name="Theobald S."/>
            <person name="Brandl J."/>
            <person name="Frisvad J.C."/>
            <person name="Nielsen K.F."/>
            <person name="Lyhne E.K."/>
            <person name="Kogle M.E."/>
            <person name="Kuo A."/>
            <person name="Riley R."/>
            <person name="Clum A."/>
            <person name="Nolan M."/>
            <person name="Lipzen A."/>
            <person name="Salamov A."/>
            <person name="Henrissat B."/>
            <person name="Wiebenga A."/>
            <person name="De Vries R.P."/>
            <person name="Grigoriev I.V."/>
            <person name="Mortensen U.H."/>
            <person name="Andersen M.R."/>
            <person name="Baker S.E."/>
        </authorList>
    </citation>
    <scope>NUCLEOTIDE SEQUENCE [LARGE SCALE GENOMIC DNA]</scope>
    <source>
        <strain evidence="1 2">CBS 121591</strain>
    </source>
</reference>
<proteinExistence type="predicted"/>
<accession>A0A319BS60</accession>
<gene>
    <name evidence="1" type="ORF">BO82DRAFT_33180</name>
</gene>
<dbReference type="EMBL" id="KZ821809">
    <property type="protein sequence ID" value="PYH75364.1"/>
    <property type="molecule type" value="Genomic_DNA"/>
</dbReference>
<organism evidence="1 2">
    <name type="scientific">Aspergillus uvarum CBS 121591</name>
    <dbReference type="NCBI Taxonomy" id="1448315"/>
    <lineage>
        <taxon>Eukaryota</taxon>
        <taxon>Fungi</taxon>
        <taxon>Dikarya</taxon>
        <taxon>Ascomycota</taxon>
        <taxon>Pezizomycotina</taxon>
        <taxon>Eurotiomycetes</taxon>
        <taxon>Eurotiomycetidae</taxon>
        <taxon>Eurotiales</taxon>
        <taxon>Aspergillaceae</taxon>
        <taxon>Aspergillus</taxon>
        <taxon>Aspergillus subgen. Circumdati</taxon>
    </lineage>
</organism>
<protein>
    <submittedName>
        <fullName evidence="1">Uncharacterized protein</fullName>
    </submittedName>
</protein>
<dbReference type="RefSeq" id="XP_025485564.1">
    <property type="nucleotide sequence ID" value="XM_025633161.1"/>
</dbReference>
<dbReference type="VEuPathDB" id="FungiDB:BO82DRAFT_33180"/>
<evidence type="ECO:0000313" key="2">
    <source>
        <dbReference type="Proteomes" id="UP000248340"/>
    </source>
</evidence>
<dbReference type="OrthoDB" id="5228066at2759"/>
<dbReference type="GeneID" id="37135902"/>
<evidence type="ECO:0000313" key="1">
    <source>
        <dbReference type="EMBL" id="PYH75364.1"/>
    </source>
</evidence>